<protein>
    <submittedName>
        <fullName evidence="1">Uncharacterized protein</fullName>
    </submittedName>
</protein>
<evidence type="ECO:0000313" key="2">
    <source>
        <dbReference type="Proteomes" id="UP000388235"/>
    </source>
</evidence>
<dbReference type="KEGG" id="llp:GH975_07840"/>
<organism evidence="1 2">
    <name type="scientific">Litorivicinus lipolyticus</name>
    <dbReference type="NCBI Taxonomy" id="418701"/>
    <lineage>
        <taxon>Bacteria</taxon>
        <taxon>Pseudomonadati</taxon>
        <taxon>Pseudomonadota</taxon>
        <taxon>Gammaproteobacteria</taxon>
        <taxon>Oceanospirillales</taxon>
        <taxon>Litorivicinaceae</taxon>
        <taxon>Litorivicinus</taxon>
    </lineage>
</organism>
<gene>
    <name evidence="1" type="ORF">GH975_07840</name>
</gene>
<proteinExistence type="predicted"/>
<dbReference type="AlphaFoldDB" id="A0A5Q2QH36"/>
<dbReference type="OrthoDB" id="582215at2"/>
<keyword evidence="2" id="KW-1185">Reference proteome</keyword>
<name>A0A5Q2QH36_9GAMM</name>
<dbReference type="Proteomes" id="UP000388235">
    <property type="component" value="Chromosome"/>
</dbReference>
<evidence type="ECO:0000313" key="1">
    <source>
        <dbReference type="EMBL" id="QGG81307.1"/>
    </source>
</evidence>
<sequence>MPGLNGVDISTTEIADLKALFQQHTALRREVKLLPNGVTTITETDDVPLRAALVTHVIQMVERLQQQRNPQVIIQSPTLDQLFSQADQITTQVTPTATGIAVTQTSDNPSVVALLHQHAGEVSDMAERGMQAVHERMMSTN</sequence>
<reference evidence="1 2" key="1">
    <citation type="submission" date="2019-11" db="EMBL/GenBank/DDBJ databases">
        <authorList>
            <person name="Khan S.A."/>
            <person name="Jeon C.O."/>
            <person name="Chun B.H."/>
        </authorList>
    </citation>
    <scope>NUCLEOTIDE SEQUENCE [LARGE SCALE GENOMIC DNA]</scope>
    <source>
        <strain evidence="1 2">IMCC 1097</strain>
    </source>
</reference>
<accession>A0A5Q2QH36</accession>
<dbReference type="EMBL" id="CP045871">
    <property type="protein sequence ID" value="QGG81307.1"/>
    <property type="molecule type" value="Genomic_DNA"/>
</dbReference>